<dbReference type="RefSeq" id="XP_024371383.1">
    <property type="nucleotide sequence ID" value="XM_024515615.2"/>
</dbReference>
<gene>
    <name evidence="3" type="primary">LOC112280286</name>
    <name evidence="2" type="ORF">PHYPA_000703</name>
</gene>
<reference evidence="3" key="3">
    <citation type="submission" date="2020-12" db="UniProtKB">
        <authorList>
            <consortium name="EnsemblPlants"/>
        </authorList>
    </citation>
    <scope>IDENTIFICATION</scope>
</reference>
<dbReference type="Gramene" id="Pp3c1_15440V3.1">
    <property type="protein sequence ID" value="Pp3c1_15440V3.1"/>
    <property type="gene ID" value="Pp3c1_15440"/>
</dbReference>
<evidence type="ECO:0000313" key="2">
    <source>
        <dbReference type="EMBL" id="PNR62279.1"/>
    </source>
</evidence>
<keyword evidence="4" id="KW-1185">Reference proteome</keyword>
<sequence>MKTEGGECMDTRCKASKCVGPRPITCPPGCPKQNAVRRISQTEYRDIHAASSPGHCLDFKMEKPGYPKPRPFPPGSKPIPPKPPGGAPPDKCGTETFLDTFDCQEQPWRPSNHKVPIHHEHSYQELFKSSVHQGKFCHDNFGDTAICEPKPEWRTSKAYNPDGHQCGRSYNWRSSVKCNGEKNYVEKDWRPSVSSNAPLEGDFEKPFRSQIVVYPGCSQRKTTEESPFRSTIRYIPEFYPTRSGWRSSRKHVCMNKCYHKSPKYVHVWNSVPAFETTQNLPPRDLRRNNPLYEKQHPPHGITCELPHVDLSCTTPQSSDEGQLTSGTRKNQVPCATSSNPTYADGRDRSRRRIIPTGHIDHLTSSCLCVCKTKDAFRPSIKIIDGVQYHPVSERNVISGPLAPGNEVPPRFRNSGPLQPEAMATFSKDIINGRFHRDKLPKEFLTEQRAQFRSCKPRLRQEIFNDAHQAYKENRCDDLTVNPSISRYLYEDRFATVR</sequence>
<proteinExistence type="predicted"/>
<protein>
    <submittedName>
        <fullName evidence="2 3">Uncharacterized protein</fullName>
    </submittedName>
</protein>
<feature type="compositionally biased region" description="Polar residues" evidence="1">
    <location>
        <begin position="314"/>
        <end position="341"/>
    </location>
</feature>
<reference evidence="2 4" key="2">
    <citation type="journal article" date="2018" name="Plant J.">
        <title>The Physcomitrella patens chromosome-scale assembly reveals moss genome structure and evolution.</title>
        <authorList>
            <person name="Lang D."/>
            <person name="Ullrich K.K."/>
            <person name="Murat F."/>
            <person name="Fuchs J."/>
            <person name="Jenkins J."/>
            <person name="Haas F.B."/>
            <person name="Piednoel M."/>
            <person name="Gundlach H."/>
            <person name="Van Bel M."/>
            <person name="Meyberg R."/>
            <person name="Vives C."/>
            <person name="Morata J."/>
            <person name="Symeonidi A."/>
            <person name="Hiss M."/>
            <person name="Muchero W."/>
            <person name="Kamisugi Y."/>
            <person name="Saleh O."/>
            <person name="Blanc G."/>
            <person name="Decker E.L."/>
            <person name="van Gessel N."/>
            <person name="Grimwood J."/>
            <person name="Hayes R.D."/>
            <person name="Graham S.W."/>
            <person name="Gunter L.E."/>
            <person name="McDaniel S.F."/>
            <person name="Hoernstein S.N.W."/>
            <person name="Larsson A."/>
            <person name="Li F.W."/>
            <person name="Perroud P.F."/>
            <person name="Phillips J."/>
            <person name="Ranjan P."/>
            <person name="Rokshar D.S."/>
            <person name="Rothfels C.J."/>
            <person name="Schneider L."/>
            <person name="Shu S."/>
            <person name="Stevenson D.W."/>
            <person name="Thummler F."/>
            <person name="Tillich M."/>
            <person name="Villarreal Aguilar J.C."/>
            <person name="Widiez T."/>
            <person name="Wong G.K."/>
            <person name="Wymore A."/>
            <person name="Zhang Y."/>
            <person name="Zimmer A.D."/>
            <person name="Quatrano R.S."/>
            <person name="Mayer K.F.X."/>
            <person name="Goodstein D."/>
            <person name="Casacuberta J.M."/>
            <person name="Vandepoele K."/>
            <person name="Reski R."/>
            <person name="Cuming A.C."/>
            <person name="Tuskan G.A."/>
            <person name="Maumus F."/>
            <person name="Salse J."/>
            <person name="Schmutz J."/>
            <person name="Rensing S.A."/>
        </authorList>
    </citation>
    <scope>NUCLEOTIDE SEQUENCE [LARGE SCALE GENOMIC DNA]</scope>
    <source>
        <strain evidence="3 4">cv. Gransden 2004</strain>
    </source>
</reference>
<evidence type="ECO:0000256" key="1">
    <source>
        <dbReference type="SAM" id="MobiDB-lite"/>
    </source>
</evidence>
<evidence type="ECO:0000313" key="3">
    <source>
        <dbReference type="EnsemblPlants" id="Pp3c1_15440V3.1"/>
    </source>
</evidence>
<reference evidence="2 4" key="1">
    <citation type="journal article" date="2008" name="Science">
        <title>The Physcomitrella genome reveals evolutionary insights into the conquest of land by plants.</title>
        <authorList>
            <person name="Rensing S."/>
            <person name="Lang D."/>
            <person name="Zimmer A."/>
            <person name="Terry A."/>
            <person name="Salamov A."/>
            <person name="Shapiro H."/>
            <person name="Nishiyama T."/>
            <person name="Perroud P.-F."/>
            <person name="Lindquist E."/>
            <person name="Kamisugi Y."/>
            <person name="Tanahashi T."/>
            <person name="Sakakibara K."/>
            <person name="Fujita T."/>
            <person name="Oishi K."/>
            <person name="Shin-I T."/>
            <person name="Kuroki Y."/>
            <person name="Toyoda A."/>
            <person name="Suzuki Y."/>
            <person name="Hashimoto A."/>
            <person name="Yamaguchi K."/>
            <person name="Sugano A."/>
            <person name="Kohara Y."/>
            <person name="Fujiyama A."/>
            <person name="Anterola A."/>
            <person name="Aoki S."/>
            <person name="Ashton N."/>
            <person name="Barbazuk W.B."/>
            <person name="Barker E."/>
            <person name="Bennetzen J."/>
            <person name="Bezanilla M."/>
            <person name="Blankenship R."/>
            <person name="Cho S.H."/>
            <person name="Dutcher S."/>
            <person name="Estelle M."/>
            <person name="Fawcett J.A."/>
            <person name="Gundlach H."/>
            <person name="Hanada K."/>
            <person name="Heyl A."/>
            <person name="Hicks K.A."/>
            <person name="Hugh J."/>
            <person name="Lohr M."/>
            <person name="Mayer K."/>
            <person name="Melkozernov A."/>
            <person name="Murata T."/>
            <person name="Nelson D."/>
            <person name="Pils B."/>
            <person name="Prigge M."/>
            <person name="Reiss B."/>
            <person name="Renner T."/>
            <person name="Rombauts S."/>
            <person name="Rushton P."/>
            <person name="Sanderfoot A."/>
            <person name="Schween G."/>
            <person name="Shiu S.-H."/>
            <person name="Stueber K."/>
            <person name="Theodoulou F.L."/>
            <person name="Tu H."/>
            <person name="Van de Peer Y."/>
            <person name="Verrier P.J."/>
            <person name="Waters E."/>
            <person name="Wood A."/>
            <person name="Yang L."/>
            <person name="Cove D."/>
            <person name="Cuming A."/>
            <person name="Hasebe M."/>
            <person name="Lucas S."/>
            <person name="Mishler D.B."/>
            <person name="Reski R."/>
            <person name="Grigoriev I."/>
            <person name="Quatrano R.S."/>
            <person name="Boore J.L."/>
        </authorList>
    </citation>
    <scope>NUCLEOTIDE SEQUENCE [LARGE SCALE GENOMIC DNA]</scope>
    <source>
        <strain evidence="3 4">cv. Gransden 2004</strain>
    </source>
</reference>
<feature type="region of interest" description="Disordered" evidence="1">
    <location>
        <begin position="314"/>
        <end position="346"/>
    </location>
</feature>
<dbReference type="Proteomes" id="UP000006727">
    <property type="component" value="Chromosome 1"/>
</dbReference>
<dbReference type="GeneID" id="112280286"/>
<evidence type="ECO:0000313" key="4">
    <source>
        <dbReference type="Proteomes" id="UP000006727"/>
    </source>
</evidence>
<name>A0A2K1L8B8_PHYPA</name>
<dbReference type="OrthoDB" id="10416203at2759"/>
<dbReference type="EMBL" id="ABEU02000001">
    <property type="protein sequence ID" value="PNR62279.1"/>
    <property type="molecule type" value="Genomic_DNA"/>
</dbReference>
<dbReference type="KEGG" id="ppp:112280286"/>
<accession>A0A2K1L8B8</accession>
<dbReference type="PaxDb" id="3218-PP1S63_209V6.1"/>
<organism evidence="2">
    <name type="scientific">Physcomitrium patens</name>
    <name type="common">Spreading-leaved earth moss</name>
    <name type="synonym">Physcomitrella patens</name>
    <dbReference type="NCBI Taxonomy" id="3218"/>
    <lineage>
        <taxon>Eukaryota</taxon>
        <taxon>Viridiplantae</taxon>
        <taxon>Streptophyta</taxon>
        <taxon>Embryophyta</taxon>
        <taxon>Bryophyta</taxon>
        <taxon>Bryophytina</taxon>
        <taxon>Bryopsida</taxon>
        <taxon>Funariidae</taxon>
        <taxon>Funariales</taxon>
        <taxon>Funariaceae</taxon>
        <taxon>Physcomitrium</taxon>
    </lineage>
</organism>
<feature type="region of interest" description="Disordered" evidence="1">
    <location>
        <begin position="51"/>
        <end position="91"/>
    </location>
</feature>
<dbReference type="EnsemblPlants" id="Pp3c1_15440V3.1">
    <property type="protein sequence ID" value="Pp3c1_15440V3.1"/>
    <property type="gene ID" value="Pp3c1_15440"/>
</dbReference>
<feature type="compositionally biased region" description="Pro residues" evidence="1">
    <location>
        <begin position="66"/>
        <end position="87"/>
    </location>
</feature>
<dbReference type="AlphaFoldDB" id="A0A2K1L8B8"/>